<dbReference type="GO" id="GO:0003677">
    <property type="term" value="F:DNA binding"/>
    <property type="evidence" value="ECO:0007669"/>
    <property type="project" value="UniProtKB-UniRule"/>
</dbReference>
<gene>
    <name evidence="10" type="primary">rpoZ</name>
    <name evidence="11" type="ORF">X929_08935</name>
</gene>
<comment type="caution">
    <text evidence="11">The sequence shown here is derived from an EMBL/GenBank/DDBJ whole genome shotgun (WGS) entry which is preliminary data.</text>
</comment>
<evidence type="ECO:0000256" key="10">
    <source>
        <dbReference type="HAMAP-Rule" id="MF_00366"/>
    </source>
</evidence>
<dbReference type="InterPro" id="IPR003716">
    <property type="entry name" value="DNA-dir_RNA_pol_omega"/>
</dbReference>
<proteinExistence type="inferred from homology"/>
<dbReference type="InterPro" id="IPR036161">
    <property type="entry name" value="RPB6/omega-like_sf"/>
</dbReference>
<keyword evidence="4 10" id="KW-0240">DNA-directed RNA polymerase</keyword>
<evidence type="ECO:0000256" key="5">
    <source>
        <dbReference type="ARBA" id="ARBA00022679"/>
    </source>
</evidence>
<comment type="function">
    <text evidence="10">Promotes RNA polymerase assembly. Latches the N- and C-terminal regions of the beta' subunit thereby facilitating its interaction with the beta and alpha subunits.</text>
</comment>
<dbReference type="RefSeq" id="WP_103067630.1">
    <property type="nucleotide sequence ID" value="NZ_AZRL01000022.1"/>
</dbReference>
<dbReference type="AlphaFoldDB" id="A0A2K1NWS3"/>
<keyword evidence="7 10" id="KW-0804">Transcription</keyword>
<comment type="similarity">
    <text evidence="1 10">Belongs to the RNA polymerase subunit omega family.</text>
</comment>
<evidence type="ECO:0000313" key="11">
    <source>
        <dbReference type="EMBL" id="PNR94988.1"/>
    </source>
</evidence>
<organism evidence="11 12">
    <name type="scientific">Petrotoga olearia DSM 13574</name>
    <dbReference type="NCBI Taxonomy" id="1122955"/>
    <lineage>
        <taxon>Bacteria</taxon>
        <taxon>Thermotogati</taxon>
        <taxon>Thermotogota</taxon>
        <taxon>Thermotogae</taxon>
        <taxon>Petrotogales</taxon>
        <taxon>Petrotogaceae</taxon>
        <taxon>Petrotoga</taxon>
    </lineage>
</organism>
<comment type="catalytic activity">
    <reaction evidence="9 10">
        <text>RNA(n) + a ribonucleoside 5'-triphosphate = RNA(n+1) + diphosphate</text>
        <dbReference type="Rhea" id="RHEA:21248"/>
        <dbReference type="Rhea" id="RHEA-COMP:14527"/>
        <dbReference type="Rhea" id="RHEA-COMP:17342"/>
        <dbReference type="ChEBI" id="CHEBI:33019"/>
        <dbReference type="ChEBI" id="CHEBI:61557"/>
        <dbReference type="ChEBI" id="CHEBI:140395"/>
        <dbReference type="EC" id="2.7.7.6"/>
    </reaction>
</comment>
<protein>
    <recommendedName>
        <fullName evidence="3 10">DNA-directed RNA polymerase subunit omega</fullName>
        <shortName evidence="10">RNAP omega subunit</shortName>
        <ecNumber evidence="2 10">2.7.7.6</ecNumber>
    </recommendedName>
    <alternativeName>
        <fullName evidence="10">RNA polymerase omega subunit</fullName>
    </alternativeName>
    <alternativeName>
        <fullName evidence="8 10">Transcriptase subunit omega</fullName>
    </alternativeName>
</protein>
<dbReference type="GO" id="GO:0000428">
    <property type="term" value="C:DNA-directed RNA polymerase complex"/>
    <property type="evidence" value="ECO:0007669"/>
    <property type="project" value="UniProtKB-KW"/>
</dbReference>
<evidence type="ECO:0000256" key="9">
    <source>
        <dbReference type="ARBA" id="ARBA00048552"/>
    </source>
</evidence>
<dbReference type="SMART" id="SM01409">
    <property type="entry name" value="RNA_pol_Rpb6"/>
    <property type="match status" value="1"/>
</dbReference>
<evidence type="ECO:0000256" key="7">
    <source>
        <dbReference type="ARBA" id="ARBA00023163"/>
    </source>
</evidence>
<name>A0A2K1NWS3_9BACT</name>
<dbReference type="GO" id="GO:0006351">
    <property type="term" value="P:DNA-templated transcription"/>
    <property type="evidence" value="ECO:0007669"/>
    <property type="project" value="UniProtKB-UniRule"/>
</dbReference>
<dbReference type="Proteomes" id="UP000236434">
    <property type="component" value="Unassembled WGS sequence"/>
</dbReference>
<dbReference type="Gene3D" id="3.90.940.10">
    <property type="match status" value="1"/>
</dbReference>
<dbReference type="NCBIfam" id="TIGR00690">
    <property type="entry name" value="rpoZ"/>
    <property type="match status" value="1"/>
</dbReference>
<dbReference type="SUPFAM" id="SSF63562">
    <property type="entry name" value="RPB6/omega subunit-like"/>
    <property type="match status" value="1"/>
</dbReference>
<keyword evidence="6 10" id="KW-0548">Nucleotidyltransferase</keyword>
<reference evidence="11 12" key="1">
    <citation type="submission" date="2013-12" db="EMBL/GenBank/DDBJ databases">
        <title>Comparative genomics of Petrotoga isolates.</title>
        <authorList>
            <person name="Nesbo C.L."/>
            <person name="Charchuk R."/>
            <person name="Chow K."/>
        </authorList>
    </citation>
    <scope>NUCLEOTIDE SEQUENCE [LARGE SCALE GENOMIC DNA]</scope>
    <source>
        <strain evidence="11 12">DSM 13574</strain>
    </source>
</reference>
<dbReference type="OrthoDB" id="48414at2"/>
<evidence type="ECO:0000256" key="6">
    <source>
        <dbReference type="ARBA" id="ARBA00022695"/>
    </source>
</evidence>
<evidence type="ECO:0000256" key="1">
    <source>
        <dbReference type="ARBA" id="ARBA00006711"/>
    </source>
</evidence>
<dbReference type="EC" id="2.7.7.6" evidence="2 10"/>
<sequence length="72" mass="8238">MNLGINYDKILKRINYKYVIPIIAAKRAETLKNLDELKGVTEKKDYVSIALKELEEGKIRVKNSSLLDSLSK</sequence>
<evidence type="ECO:0000256" key="4">
    <source>
        <dbReference type="ARBA" id="ARBA00022478"/>
    </source>
</evidence>
<dbReference type="Pfam" id="PF01192">
    <property type="entry name" value="RNA_pol_Rpb6"/>
    <property type="match status" value="1"/>
</dbReference>
<dbReference type="HAMAP" id="MF_00366">
    <property type="entry name" value="RNApol_bact_RpoZ"/>
    <property type="match status" value="1"/>
</dbReference>
<dbReference type="InterPro" id="IPR006110">
    <property type="entry name" value="Pol_omega/Rpo6/RPB6"/>
</dbReference>
<evidence type="ECO:0000256" key="3">
    <source>
        <dbReference type="ARBA" id="ARBA00013725"/>
    </source>
</evidence>
<evidence type="ECO:0000313" key="12">
    <source>
        <dbReference type="Proteomes" id="UP000236434"/>
    </source>
</evidence>
<dbReference type="GO" id="GO:0003899">
    <property type="term" value="F:DNA-directed RNA polymerase activity"/>
    <property type="evidence" value="ECO:0007669"/>
    <property type="project" value="UniProtKB-UniRule"/>
</dbReference>
<accession>A0A2K1NWS3</accession>
<dbReference type="EMBL" id="AZRL01000022">
    <property type="protein sequence ID" value="PNR94988.1"/>
    <property type="molecule type" value="Genomic_DNA"/>
</dbReference>
<evidence type="ECO:0000256" key="2">
    <source>
        <dbReference type="ARBA" id="ARBA00012418"/>
    </source>
</evidence>
<comment type="subunit">
    <text evidence="10">The RNAP catalytic core consists of 2 alpha, 1 beta, 1 beta' and 1 omega subunit. When a sigma factor is associated with the core the holoenzyme is formed, which can initiate transcription.</text>
</comment>
<evidence type="ECO:0000256" key="8">
    <source>
        <dbReference type="ARBA" id="ARBA00029924"/>
    </source>
</evidence>
<keyword evidence="5 10" id="KW-0808">Transferase</keyword>